<gene>
    <name evidence="1" type="ORF">ARMSODRAFT_948520</name>
</gene>
<evidence type="ECO:0000313" key="1">
    <source>
        <dbReference type="EMBL" id="PBK76694.1"/>
    </source>
</evidence>
<dbReference type="AlphaFoldDB" id="A0A2H3C5V4"/>
<evidence type="ECO:0000313" key="2">
    <source>
        <dbReference type="Proteomes" id="UP000218334"/>
    </source>
</evidence>
<dbReference type="Proteomes" id="UP000218334">
    <property type="component" value="Unassembled WGS sequence"/>
</dbReference>
<reference evidence="2" key="1">
    <citation type="journal article" date="2017" name="Nat. Ecol. Evol.">
        <title>Genome expansion and lineage-specific genetic innovations in the forest pathogenic fungi Armillaria.</title>
        <authorList>
            <person name="Sipos G."/>
            <person name="Prasanna A.N."/>
            <person name="Walter M.C."/>
            <person name="O'Connor E."/>
            <person name="Balint B."/>
            <person name="Krizsan K."/>
            <person name="Kiss B."/>
            <person name="Hess J."/>
            <person name="Varga T."/>
            <person name="Slot J."/>
            <person name="Riley R."/>
            <person name="Boka B."/>
            <person name="Rigling D."/>
            <person name="Barry K."/>
            <person name="Lee J."/>
            <person name="Mihaltcheva S."/>
            <person name="LaButti K."/>
            <person name="Lipzen A."/>
            <person name="Waldron R."/>
            <person name="Moloney N.M."/>
            <person name="Sperisen C."/>
            <person name="Kredics L."/>
            <person name="Vagvoelgyi C."/>
            <person name="Patrignani A."/>
            <person name="Fitzpatrick D."/>
            <person name="Nagy I."/>
            <person name="Doyle S."/>
            <person name="Anderson J.B."/>
            <person name="Grigoriev I.V."/>
            <person name="Gueldener U."/>
            <person name="Muensterkoetter M."/>
            <person name="Nagy L.G."/>
        </authorList>
    </citation>
    <scope>NUCLEOTIDE SEQUENCE [LARGE SCALE GENOMIC DNA]</scope>
    <source>
        <strain evidence="2">28-4</strain>
    </source>
</reference>
<keyword evidence="2" id="KW-1185">Reference proteome</keyword>
<dbReference type="EMBL" id="KZ293416">
    <property type="protein sequence ID" value="PBK76694.1"/>
    <property type="molecule type" value="Genomic_DNA"/>
</dbReference>
<sequence length="63" mass="7146">MEHWNLSFTSLMLDKLGLPVMYTLDKSSREAEFEELDAKSLNELLADQQTLANTPDTWDSPAS</sequence>
<name>A0A2H3C5V4_9AGAR</name>
<organism evidence="1 2">
    <name type="scientific">Armillaria solidipes</name>
    <dbReference type="NCBI Taxonomy" id="1076256"/>
    <lineage>
        <taxon>Eukaryota</taxon>
        <taxon>Fungi</taxon>
        <taxon>Dikarya</taxon>
        <taxon>Basidiomycota</taxon>
        <taxon>Agaricomycotina</taxon>
        <taxon>Agaricomycetes</taxon>
        <taxon>Agaricomycetidae</taxon>
        <taxon>Agaricales</taxon>
        <taxon>Marasmiineae</taxon>
        <taxon>Physalacriaceae</taxon>
        <taxon>Armillaria</taxon>
    </lineage>
</organism>
<accession>A0A2H3C5V4</accession>
<protein>
    <submittedName>
        <fullName evidence="1">Uncharacterized protein</fullName>
    </submittedName>
</protein>
<proteinExistence type="predicted"/>